<feature type="compositionally biased region" description="Basic residues" evidence="1">
    <location>
        <begin position="77"/>
        <end position="88"/>
    </location>
</feature>
<evidence type="ECO:0000313" key="3">
    <source>
        <dbReference type="Proteomes" id="UP000004245"/>
    </source>
</evidence>
<gene>
    <name evidence="2" type="ORF">HMPREF0724_13356</name>
</gene>
<dbReference type="AlphaFoldDB" id="E9T3W5"/>
<dbReference type="Proteomes" id="UP000004245">
    <property type="component" value="Unassembled WGS sequence"/>
</dbReference>
<comment type="caution">
    <text evidence="2">The sequence shown here is derived from an EMBL/GenBank/DDBJ whole genome shotgun (WGS) entry which is preliminary data.</text>
</comment>
<evidence type="ECO:0000313" key="2">
    <source>
        <dbReference type="EMBL" id="EGD23539.1"/>
    </source>
</evidence>
<sequence>MFRCLGVSGRAIVRGRAPLRARTGRSRDQFSWQCGAIPQGGYLLPHSGRRRSAIRRFAPQPETTPARGPRDGTRGPRAGRRLWIRPSR</sequence>
<evidence type="ECO:0000256" key="1">
    <source>
        <dbReference type="SAM" id="MobiDB-lite"/>
    </source>
</evidence>
<keyword evidence="3" id="KW-1185">Reference proteome</keyword>
<feature type="region of interest" description="Disordered" evidence="1">
    <location>
        <begin position="56"/>
        <end position="88"/>
    </location>
</feature>
<accession>E9T3W5</accession>
<proteinExistence type="predicted"/>
<dbReference type="HOGENOM" id="CLU_2466939_0_0_11"/>
<name>E9T3W5_RHOHA</name>
<protein>
    <submittedName>
        <fullName evidence="2">Uncharacterized protein</fullName>
    </submittedName>
</protein>
<reference evidence="2" key="1">
    <citation type="submission" date="2011-01" db="EMBL/GenBank/DDBJ databases">
        <authorList>
            <person name="Muzny D."/>
            <person name="Qin X."/>
            <person name="Buhay C."/>
            <person name="Dugan-Rocha S."/>
            <person name="Ding Y."/>
            <person name="Chen G."/>
            <person name="Hawes A."/>
            <person name="Holder M."/>
            <person name="Jhangiani S."/>
            <person name="Johnson A."/>
            <person name="Khan Z."/>
            <person name="Li Z."/>
            <person name="Liu W."/>
            <person name="Liu X."/>
            <person name="Perez L."/>
            <person name="Shen H."/>
            <person name="Wang Q."/>
            <person name="Watt J."/>
            <person name="Xi L."/>
            <person name="Xin Y."/>
            <person name="Zhou J."/>
            <person name="Deng J."/>
            <person name="Jiang H."/>
            <person name="Liu Y."/>
            <person name="Qu J."/>
            <person name="Song X.-Z."/>
            <person name="Zhang L."/>
            <person name="Villasana D."/>
            <person name="Johnson A."/>
            <person name="Liu J."/>
            <person name="Liyanage D."/>
            <person name="Lorensuhewa L."/>
            <person name="Robinson T."/>
            <person name="Song A."/>
            <person name="Song B.-B."/>
            <person name="Dinh H."/>
            <person name="Thornton R."/>
            <person name="Coyle M."/>
            <person name="Francisco L."/>
            <person name="Jackson L."/>
            <person name="Javaid M."/>
            <person name="Korchina V."/>
            <person name="Kovar C."/>
            <person name="Mata R."/>
            <person name="Mathew T."/>
            <person name="Ngo R."/>
            <person name="Nguyen L."/>
            <person name="Nguyen N."/>
            <person name="Okwuonu G."/>
            <person name="Ongeri F."/>
            <person name="Pham C."/>
            <person name="Simmons D."/>
            <person name="Wilczek-Boney K."/>
            <person name="Hale W."/>
            <person name="Jakkamsetti A."/>
            <person name="Pham P."/>
            <person name="Ruth R."/>
            <person name="San Lucas F."/>
            <person name="Warren J."/>
            <person name="Zhang J."/>
            <person name="Zhao Z."/>
            <person name="Zhou C."/>
            <person name="Zhu D."/>
            <person name="Lee S."/>
            <person name="Bess C."/>
            <person name="Blankenburg K."/>
            <person name="Forbes L."/>
            <person name="Fu Q."/>
            <person name="Gubbala S."/>
            <person name="Hirani K."/>
            <person name="Jayaseelan J.C."/>
            <person name="Lara F."/>
            <person name="Munidasa M."/>
            <person name="Palculict T."/>
            <person name="Patil S."/>
            <person name="Pu L.-L."/>
            <person name="Saada N."/>
            <person name="Tang L."/>
            <person name="Weissenberger G."/>
            <person name="Zhu Y."/>
            <person name="Hemphill L."/>
            <person name="Shang Y."/>
            <person name="Youmans B."/>
            <person name="Ayvaz T."/>
            <person name="Ross M."/>
            <person name="Santibanez J."/>
            <person name="Aqrawi P."/>
            <person name="Gross S."/>
            <person name="Joshi V."/>
            <person name="Fowler G."/>
            <person name="Nazareth L."/>
            <person name="Reid J."/>
            <person name="Worley K."/>
            <person name="Petrosino J."/>
            <person name="Highlander S."/>
            <person name="Gibbs R."/>
        </authorList>
    </citation>
    <scope>NUCLEOTIDE SEQUENCE [LARGE SCALE GENOMIC DNA]</scope>
    <source>
        <strain evidence="2">ATCC 33707</strain>
    </source>
</reference>
<dbReference type="EMBL" id="ADNW02000013">
    <property type="protein sequence ID" value="EGD23539.1"/>
    <property type="molecule type" value="Genomic_DNA"/>
</dbReference>
<organism evidence="2 3">
    <name type="scientific">Prescottella equi ATCC 33707</name>
    <dbReference type="NCBI Taxonomy" id="525370"/>
    <lineage>
        <taxon>Bacteria</taxon>
        <taxon>Bacillati</taxon>
        <taxon>Actinomycetota</taxon>
        <taxon>Actinomycetes</taxon>
        <taxon>Mycobacteriales</taxon>
        <taxon>Nocardiaceae</taxon>
        <taxon>Prescottella</taxon>
    </lineage>
</organism>